<organism evidence="4 5">
    <name type="scientific">Cinchona calisaya</name>
    <dbReference type="NCBI Taxonomy" id="153742"/>
    <lineage>
        <taxon>Eukaryota</taxon>
        <taxon>Viridiplantae</taxon>
        <taxon>Streptophyta</taxon>
        <taxon>Embryophyta</taxon>
        <taxon>Tracheophyta</taxon>
        <taxon>Spermatophyta</taxon>
        <taxon>Magnoliopsida</taxon>
        <taxon>eudicotyledons</taxon>
        <taxon>Gunneridae</taxon>
        <taxon>Pentapetalae</taxon>
        <taxon>asterids</taxon>
        <taxon>lamiids</taxon>
        <taxon>Gentianales</taxon>
        <taxon>Rubiaceae</taxon>
        <taxon>Cinchonoideae</taxon>
        <taxon>Cinchoneae</taxon>
        <taxon>Cinchona</taxon>
    </lineage>
</organism>
<dbReference type="Pfam" id="PF00838">
    <property type="entry name" value="TCTP"/>
    <property type="match status" value="1"/>
</dbReference>
<dbReference type="SUPFAM" id="SSF51316">
    <property type="entry name" value="Mss4-like"/>
    <property type="match status" value="1"/>
</dbReference>
<protein>
    <recommendedName>
        <fullName evidence="3">TCTP domain-containing protein</fullName>
    </recommendedName>
</protein>
<comment type="caution">
    <text evidence="4">The sequence shown here is derived from an EMBL/GenBank/DDBJ whole genome shotgun (WGS) entry which is preliminary data.</text>
</comment>
<dbReference type="Gene3D" id="2.170.150.10">
    <property type="entry name" value="Metal Binding Protein, Guanine Nucleotide Exchange Factor, Chain A"/>
    <property type="match status" value="1"/>
</dbReference>
<feature type="domain" description="TCTP" evidence="3">
    <location>
        <begin position="1"/>
        <end position="101"/>
    </location>
</feature>
<dbReference type="PANTHER" id="PTHR11991:SF0">
    <property type="entry name" value="TRANSLATIONALLY-CONTROLLED TUMOR PROTEIN"/>
    <property type="match status" value="1"/>
</dbReference>
<dbReference type="PROSITE" id="PS51797">
    <property type="entry name" value="TCTP_3"/>
    <property type="match status" value="1"/>
</dbReference>
<dbReference type="InterPro" id="IPR018105">
    <property type="entry name" value="Translational_control_tumour_p"/>
</dbReference>
<sequence length="101" mass="11582">MVLTEMDTGPRTQDIGANPSSEGCEDNEGADDQAQKVVDIVDTFRLQEQPPFDNKQFVVYIKKYIKLLMPKLEAKKQEHFKKNIEAVTKFLLSKLSEEHAR</sequence>
<dbReference type="Proteomes" id="UP001630127">
    <property type="component" value="Unassembled WGS sequence"/>
</dbReference>
<keyword evidence="5" id="KW-1185">Reference proteome</keyword>
<dbReference type="InterPro" id="IPR011057">
    <property type="entry name" value="Mss4-like_sf"/>
</dbReference>
<dbReference type="EMBL" id="JBJUIK010000011">
    <property type="protein sequence ID" value="KAL3513353.1"/>
    <property type="molecule type" value="Genomic_DNA"/>
</dbReference>
<dbReference type="InterPro" id="IPR011323">
    <property type="entry name" value="Mss4/transl-control_tumour"/>
</dbReference>
<evidence type="ECO:0000259" key="3">
    <source>
        <dbReference type="PROSITE" id="PS51797"/>
    </source>
</evidence>
<evidence type="ECO:0000256" key="1">
    <source>
        <dbReference type="PROSITE-ProRule" id="PRU01133"/>
    </source>
</evidence>
<evidence type="ECO:0000313" key="5">
    <source>
        <dbReference type="Proteomes" id="UP001630127"/>
    </source>
</evidence>
<proteinExistence type="inferred from homology"/>
<comment type="similarity">
    <text evidence="1">Belongs to the TCTP family.</text>
</comment>
<reference evidence="4 5" key="1">
    <citation type="submission" date="2024-11" db="EMBL/GenBank/DDBJ databases">
        <title>A near-complete genome assembly of Cinchona calisaya.</title>
        <authorList>
            <person name="Lian D.C."/>
            <person name="Zhao X.W."/>
            <person name="Wei L."/>
        </authorList>
    </citation>
    <scope>NUCLEOTIDE SEQUENCE [LARGE SCALE GENOMIC DNA]</scope>
    <source>
        <tissue evidence="4">Nenye</tissue>
    </source>
</reference>
<dbReference type="AlphaFoldDB" id="A0ABD2Z2L7"/>
<gene>
    <name evidence="4" type="ORF">ACH5RR_026070</name>
</gene>
<evidence type="ECO:0000313" key="4">
    <source>
        <dbReference type="EMBL" id="KAL3513353.1"/>
    </source>
</evidence>
<name>A0ABD2Z2L7_9GENT</name>
<evidence type="ECO:0000256" key="2">
    <source>
        <dbReference type="SAM" id="MobiDB-lite"/>
    </source>
</evidence>
<dbReference type="InterPro" id="IPR034737">
    <property type="entry name" value="TCTP"/>
</dbReference>
<dbReference type="PRINTS" id="PR01653">
    <property type="entry name" value="TCTPROTEIN"/>
</dbReference>
<accession>A0ABD2Z2L7</accession>
<dbReference type="PANTHER" id="PTHR11991">
    <property type="entry name" value="TRANSLATIONALLY CONTROLLED TUMOR PROTEIN-RELATED"/>
    <property type="match status" value="1"/>
</dbReference>
<feature type="region of interest" description="Disordered" evidence="2">
    <location>
        <begin position="1"/>
        <end position="30"/>
    </location>
</feature>